<dbReference type="Gene3D" id="2.150.10.10">
    <property type="entry name" value="Serralysin-like metalloprotease, C-terminal"/>
    <property type="match status" value="1"/>
</dbReference>
<accession>B1T968</accession>
<dbReference type="Pfam" id="PF01391">
    <property type="entry name" value="Collagen"/>
    <property type="match status" value="1"/>
</dbReference>
<dbReference type="AlphaFoldDB" id="B1T968"/>
<dbReference type="Proteomes" id="UP000004814">
    <property type="component" value="Unassembled WGS sequence"/>
</dbReference>
<evidence type="ECO:0000313" key="2">
    <source>
        <dbReference type="EMBL" id="EDT39885.1"/>
    </source>
</evidence>
<dbReference type="PATRIC" id="fig|396597.7.peg.3476"/>
<protein>
    <recommendedName>
        <fullName evidence="4">Collagen triple helix repeat</fullName>
    </recommendedName>
</protein>
<dbReference type="RefSeq" id="WP_006760161.1">
    <property type="nucleotide sequence ID" value="NZ_ABLK01000159.1"/>
</dbReference>
<dbReference type="EMBL" id="ABLK01000159">
    <property type="protein sequence ID" value="EDT39885.1"/>
    <property type="molecule type" value="Genomic_DNA"/>
</dbReference>
<dbReference type="InterPro" id="IPR011049">
    <property type="entry name" value="Serralysin-like_metalloprot_C"/>
</dbReference>
<sequence length="217" mass="22692">MKNTDILPQTNFHKNRIMKPTEKFSLFLANIAAILSLTGWQGVRAEDIVDRTLQGLAPLSASERRVDVISDAKRLNIRCSTGGDYPNGLCFHNLAFIVAKTAYNALYWDGPLKGWSAENSKIMNIGDGSLAADSHDAVNGGQLFSYVADKLKGAVGPRGFDGATGDTGPQGVPGKDGAPGATGAPGAPGPAGKNALSVDGQLLVLGSGDNEKKNLKK</sequence>
<feature type="region of interest" description="Disordered" evidence="1">
    <location>
        <begin position="158"/>
        <end position="195"/>
    </location>
</feature>
<evidence type="ECO:0008006" key="4">
    <source>
        <dbReference type="Google" id="ProtNLM"/>
    </source>
</evidence>
<evidence type="ECO:0000313" key="3">
    <source>
        <dbReference type="Proteomes" id="UP000004814"/>
    </source>
</evidence>
<proteinExistence type="predicted"/>
<comment type="caution">
    <text evidence="2">The sequence shown here is derived from an EMBL/GenBank/DDBJ whole genome shotgun (WGS) entry which is preliminary data.</text>
</comment>
<feature type="compositionally biased region" description="Low complexity" evidence="1">
    <location>
        <begin position="173"/>
        <end position="185"/>
    </location>
</feature>
<evidence type="ECO:0000256" key="1">
    <source>
        <dbReference type="SAM" id="MobiDB-lite"/>
    </source>
</evidence>
<reference evidence="2 3" key="1">
    <citation type="submission" date="2008-03" db="EMBL/GenBank/DDBJ databases">
        <title>Sequencing of the draft genome and assembly of Burkholderia ambifaria MEX-5.</title>
        <authorList>
            <consortium name="US DOE Joint Genome Institute (JGI-PGF)"/>
            <person name="Copeland A."/>
            <person name="Lucas S."/>
            <person name="Lapidus A."/>
            <person name="Glavina del Rio T."/>
            <person name="Dalin E."/>
            <person name="Tice H."/>
            <person name="Bruce D."/>
            <person name="Goodwin L."/>
            <person name="Pitluck S."/>
            <person name="Larimer F."/>
            <person name="Land M.L."/>
            <person name="Hauser L."/>
            <person name="Tiedje J."/>
            <person name="Richardson P."/>
        </authorList>
    </citation>
    <scope>NUCLEOTIDE SEQUENCE [LARGE SCALE GENOMIC DNA]</scope>
    <source>
        <strain evidence="2 3">MEX-5</strain>
    </source>
</reference>
<name>B1T968_9BURK</name>
<gene>
    <name evidence="2" type="ORF">BamMEX5DRAFT_4334</name>
</gene>
<organism evidence="2 3">
    <name type="scientific">Burkholderia ambifaria MEX-5</name>
    <dbReference type="NCBI Taxonomy" id="396597"/>
    <lineage>
        <taxon>Bacteria</taxon>
        <taxon>Pseudomonadati</taxon>
        <taxon>Pseudomonadota</taxon>
        <taxon>Betaproteobacteria</taxon>
        <taxon>Burkholderiales</taxon>
        <taxon>Burkholderiaceae</taxon>
        <taxon>Burkholderia</taxon>
        <taxon>Burkholderia cepacia complex</taxon>
    </lineage>
</organism>
<dbReference type="InterPro" id="IPR008160">
    <property type="entry name" value="Collagen"/>
</dbReference>